<evidence type="ECO:0000256" key="5">
    <source>
        <dbReference type="ARBA" id="ARBA00023239"/>
    </source>
</evidence>
<dbReference type="Proteomes" id="UP000233769">
    <property type="component" value="Chromosome tk0001"/>
</dbReference>
<dbReference type="FunFam" id="3.30.230.40:FF:000003">
    <property type="entry name" value="Imidazoleglycerol-phosphate dehydratase HisB"/>
    <property type="match status" value="1"/>
</dbReference>
<accession>A0A2N9ARE5</accession>
<dbReference type="GO" id="GO:0005737">
    <property type="term" value="C:cytoplasm"/>
    <property type="evidence" value="ECO:0007669"/>
    <property type="project" value="UniProtKB-SubCell"/>
</dbReference>
<dbReference type="NCBIfam" id="NF002114">
    <property type="entry name" value="PRK00951.2-4"/>
    <property type="match status" value="1"/>
</dbReference>
<dbReference type="EC" id="4.2.1.19" evidence="6 7"/>
<evidence type="ECO:0000256" key="3">
    <source>
        <dbReference type="ARBA" id="ARBA00022605"/>
    </source>
</evidence>
<dbReference type="InterPro" id="IPR020568">
    <property type="entry name" value="Ribosomal_Su5_D2-typ_SF"/>
</dbReference>
<organism evidence="8 9">
    <name type="scientific">Methylorubrum extorquens</name>
    <name type="common">Methylobacterium dichloromethanicum</name>
    <name type="synonym">Methylobacterium extorquens</name>
    <dbReference type="NCBI Taxonomy" id="408"/>
    <lineage>
        <taxon>Bacteria</taxon>
        <taxon>Pseudomonadati</taxon>
        <taxon>Pseudomonadota</taxon>
        <taxon>Alphaproteobacteria</taxon>
        <taxon>Hyphomicrobiales</taxon>
        <taxon>Methylobacteriaceae</taxon>
        <taxon>Methylorubrum</taxon>
    </lineage>
</organism>
<dbReference type="GO" id="GO:0000105">
    <property type="term" value="P:L-histidine biosynthetic process"/>
    <property type="evidence" value="ECO:0007669"/>
    <property type="project" value="UniProtKB-UniRule"/>
</dbReference>
<dbReference type="NCBIfam" id="NF002109">
    <property type="entry name" value="PRK00951.1-5"/>
    <property type="match status" value="1"/>
</dbReference>
<dbReference type="FunFam" id="3.30.230.40:FF:000001">
    <property type="entry name" value="Imidazoleglycerol-phosphate dehydratase HisB"/>
    <property type="match status" value="1"/>
</dbReference>
<comment type="similarity">
    <text evidence="6 7">Belongs to the imidazoleglycerol-phosphate dehydratase family.</text>
</comment>
<keyword evidence="3 6" id="KW-0028">Amino-acid biosynthesis</keyword>
<evidence type="ECO:0000313" key="8">
    <source>
        <dbReference type="EMBL" id="SOR29944.1"/>
    </source>
</evidence>
<dbReference type="Pfam" id="PF00475">
    <property type="entry name" value="IGPD"/>
    <property type="match status" value="1"/>
</dbReference>
<dbReference type="CDD" id="cd07914">
    <property type="entry name" value="IGPD"/>
    <property type="match status" value="1"/>
</dbReference>
<gene>
    <name evidence="6" type="primary">hisB</name>
    <name evidence="8" type="ORF">TK0001_3342</name>
</gene>
<dbReference type="EMBL" id="LT962688">
    <property type="protein sequence ID" value="SOR29944.1"/>
    <property type="molecule type" value="Genomic_DNA"/>
</dbReference>
<dbReference type="NCBIfam" id="NF002111">
    <property type="entry name" value="PRK00951.2-1"/>
    <property type="match status" value="1"/>
</dbReference>
<dbReference type="InterPro" id="IPR038494">
    <property type="entry name" value="IGPD_sf"/>
</dbReference>
<dbReference type="PANTHER" id="PTHR23133">
    <property type="entry name" value="IMIDAZOLEGLYCEROL-PHOSPHATE DEHYDRATASE HIS7"/>
    <property type="match status" value="1"/>
</dbReference>
<comment type="subcellular location">
    <subcellularLocation>
        <location evidence="6 7">Cytoplasm</location>
    </subcellularLocation>
</comment>
<keyword evidence="4 6" id="KW-0368">Histidine biosynthesis</keyword>
<evidence type="ECO:0000256" key="1">
    <source>
        <dbReference type="ARBA" id="ARBA00005047"/>
    </source>
</evidence>
<evidence type="ECO:0000256" key="6">
    <source>
        <dbReference type="HAMAP-Rule" id="MF_00076"/>
    </source>
</evidence>
<evidence type="ECO:0000256" key="7">
    <source>
        <dbReference type="RuleBase" id="RU000599"/>
    </source>
</evidence>
<evidence type="ECO:0000256" key="2">
    <source>
        <dbReference type="ARBA" id="ARBA00016664"/>
    </source>
</evidence>
<protein>
    <recommendedName>
        <fullName evidence="2 6">Imidazoleglycerol-phosphate dehydratase</fullName>
        <shortName evidence="6">IGPD</shortName>
        <ecNumber evidence="6 7">4.2.1.19</ecNumber>
    </recommendedName>
</protein>
<keyword evidence="6" id="KW-0963">Cytoplasm</keyword>
<sequence length="271" mass="29805">MSVSIDLDGTGKATIATGVGFLDHMLELFARHGLFDVTIKVEGDLHVDQHHTTEDTGIALGQAVAQALGDKRGIARYADIHLPMDETLSRIAIDISGRPFLVFRTSFRVEKIGQFDTELVREFFQAFAMNAGITLHVETLYGENAHHIAESVFKGLARSLRKAVAIDPREDGRVPLHQGIALRPFEEERGCGPTRCTFPRARFGVTRGRWNRRISCATASRGAPSPSRCCGSCATASGSPRSSCWWGSSPLHWRGGRSASRPSLRWSSQCW</sequence>
<dbReference type="PANTHER" id="PTHR23133:SF2">
    <property type="entry name" value="IMIDAZOLEGLYCEROL-PHOSPHATE DEHYDRATASE"/>
    <property type="match status" value="1"/>
</dbReference>
<dbReference type="Gene3D" id="3.30.230.40">
    <property type="entry name" value="Imidazole glycerol phosphate dehydratase, domain 1"/>
    <property type="match status" value="2"/>
</dbReference>
<name>A0A2N9ARE5_METEX</name>
<dbReference type="InterPro" id="IPR000807">
    <property type="entry name" value="ImidazoleglycerolP_deHydtase"/>
</dbReference>
<keyword evidence="5 6" id="KW-0456">Lyase</keyword>
<evidence type="ECO:0000313" key="9">
    <source>
        <dbReference type="Proteomes" id="UP000233769"/>
    </source>
</evidence>
<dbReference type="UniPathway" id="UPA00031">
    <property type="reaction ID" value="UER00011"/>
</dbReference>
<reference evidence="9" key="1">
    <citation type="submission" date="2017-10" db="EMBL/GenBank/DDBJ databases">
        <authorList>
            <person name="Regsiter A."/>
            <person name="William W."/>
        </authorList>
    </citation>
    <scope>NUCLEOTIDE SEQUENCE [LARGE SCALE GENOMIC DNA]</scope>
</reference>
<dbReference type="GO" id="GO:0004424">
    <property type="term" value="F:imidazoleglycerol-phosphate dehydratase activity"/>
    <property type="evidence" value="ECO:0007669"/>
    <property type="project" value="UniProtKB-UniRule"/>
</dbReference>
<evidence type="ECO:0000256" key="4">
    <source>
        <dbReference type="ARBA" id="ARBA00023102"/>
    </source>
</evidence>
<dbReference type="InterPro" id="IPR020565">
    <property type="entry name" value="ImidazoleglycerP_deHydtase_CS"/>
</dbReference>
<dbReference type="AlphaFoldDB" id="A0A2N9ARE5"/>
<comment type="pathway">
    <text evidence="1 6 7">Amino-acid biosynthesis; L-histidine biosynthesis; L-histidine from 5-phospho-alpha-D-ribose 1-diphosphate: step 6/9.</text>
</comment>
<comment type="catalytic activity">
    <reaction evidence="6 7">
        <text>D-erythro-1-(imidazol-4-yl)glycerol 3-phosphate = 3-(imidazol-4-yl)-2-oxopropyl phosphate + H2O</text>
        <dbReference type="Rhea" id="RHEA:11040"/>
        <dbReference type="ChEBI" id="CHEBI:15377"/>
        <dbReference type="ChEBI" id="CHEBI:57766"/>
        <dbReference type="ChEBI" id="CHEBI:58278"/>
        <dbReference type="EC" id="4.2.1.19"/>
    </reaction>
</comment>
<dbReference type="SUPFAM" id="SSF54211">
    <property type="entry name" value="Ribosomal protein S5 domain 2-like"/>
    <property type="match status" value="2"/>
</dbReference>
<dbReference type="PROSITE" id="PS00955">
    <property type="entry name" value="IGP_DEHYDRATASE_2"/>
    <property type="match status" value="1"/>
</dbReference>
<proteinExistence type="inferred from homology"/>
<dbReference type="HAMAP" id="MF_00076">
    <property type="entry name" value="HisB"/>
    <property type="match status" value="1"/>
</dbReference>
<dbReference type="PROSITE" id="PS00954">
    <property type="entry name" value="IGP_DEHYDRATASE_1"/>
    <property type="match status" value="1"/>
</dbReference>